<dbReference type="AlphaFoldDB" id="L0L017"/>
<dbReference type="RefSeq" id="WP_015313828.1">
    <property type="nucleotide sequence ID" value="NC_019972.1"/>
</dbReference>
<name>L0L017_METHD</name>
<dbReference type="KEGG" id="mhz:Metho_2557"/>
<evidence type="ECO:0000313" key="2">
    <source>
        <dbReference type="EMBL" id="AGB50696.1"/>
    </source>
</evidence>
<organism evidence="2 3">
    <name type="scientific">Methanomethylovorans hollandica (strain DSM 15978 / NBRC 107637 / DMS1)</name>
    <dbReference type="NCBI Taxonomy" id="867904"/>
    <lineage>
        <taxon>Archaea</taxon>
        <taxon>Methanobacteriati</taxon>
        <taxon>Methanobacteriota</taxon>
        <taxon>Stenosarchaea group</taxon>
        <taxon>Methanomicrobia</taxon>
        <taxon>Methanosarcinales</taxon>
        <taxon>Methanosarcinaceae</taxon>
        <taxon>Methanomethylovorans</taxon>
    </lineage>
</organism>
<dbReference type="Proteomes" id="UP000010866">
    <property type="component" value="Plasmid pMETHO01"/>
</dbReference>
<feature type="transmembrane region" description="Helical" evidence="1">
    <location>
        <begin position="24"/>
        <end position="48"/>
    </location>
</feature>
<evidence type="ECO:0000313" key="3">
    <source>
        <dbReference type="Proteomes" id="UP000010866"/>
    </source>
</evidence>
<dbReference type="HOGENOM" id="CLU_2820865_0_0_2"/>
<keyword evidence="3" id="KW-1185">Reference proteome</keyword>
<accession>L0L017</accession>
<evidence type="ECO:0000256" key="1">
    <source>
        <dbReference type="SAM" id="Phobius"/>
    </source>
</evidence>
<keyword evidence="1" id="KW-0812">Transmembrane</keyword>
<sequence length="66" mass="6696">MVLMAAASVVSILAQVGIYHPPNWLVWAILAAGTASVVISILVTAGYATIPASVAWALVGANSFSL</sequence>
<keyword evidence="1" id="KW-0472">Membrane</keyword>
<proteinExistence type="predicted"/>
<dbReference type="EMBL" id="CP003363">
    <property type="protein sequence ID" value="AGB50696.1"/>
    <property type="molecule type" value="Genomic_DNA"/>
</dbReference>
<keyword evidence="2" id="KW-0614">Plasmid</keyword>
<reference evidence="3" key="1">
    <citation type="submission" date="2012-02" db="EMBL/GenBank/DDBJ databases">
        <title>Complete sequence of plasmid of Methanomethylovorans hollandica DSM 15978.</title>
        <authorList>
            <person name="Lucas S."/>
            <person name="Copeland A."/>
            <person name="Lapidus A."/>
            <person name="Glavina del Rio T."/>
            <person name="Dalin E."/>
            <person name="Tice H."/>
            <person name="Bruce D."/>
            <person name="Goodwin L."/>
            <person name="Pitluck S."/>
            <person name="Peters L."/>
            <person name="Mikhailova N."/>
            <person name="Held B."/>
            <person name="Kyrpides N."/>
            <person name="Mavromatis K."/>
            <person name="Ivanova N."/>
            <person name="Brettin T."/>
            <person name="Detter J.C."/>
            <person name="Han C."/>
            <person name="Larimer F."/>
            <person name="Land M."/>
            <person name="Hauser L."/>
            <person name="Markowitz V."/>
            <person name="Cheng J.-F."/>
            <person name="Hugenholtz P."/>
            <person name="Woyke T."/>
            <person name="Wu D."/>
            <person name="Spring S."/>
            <person name="Schroeder M."/>
            <person name="Brambilla E."/>
            <person name="Klenk H.-P."/>
            <person name="Eisen J.A."/>
        </authorList>
    </citation>
    <scope>NUCLEOTIDE SEQUENCE [LARGE SCALE GENOMIC DNA]</scope>
    <source>
        <strain evidence="3">DSM 15978 / NBRC 107637 / DMS1</strain>
        <plasmid evidence="3">Plasmid pMETHO01</plasmid>
    </source>
</reference>
<keyword evidence="1" id="KW-1133">Transmembrane helix</keyword>
<protein>
    <submittedName>
        <fullName evidence="2">Uncharacterized protein</fullName>
    </submittedName>
</protein>
<dbReference type="GeneID" id="14401519"/>
<geneLocation type="plasmid" evidence="2 3">
    <name>pMETHO01</name>
</geneLocation>
<gene>
    <name evidence="2" type="ordered locus">Metho_2557</name>
</gene>